<evidence type="ECO:0000313" key="2">
    <source>
        <dbReference type="Proteomes" id="UP000094389"/>
    </source>
</evidence>
<keyword evidence="2" id="KW-1185">Reference proteome</keyword>
<dbReference type="AlphaFoldDB" id="A0A1E4RY34"/>
<gene>
    <name evidence="1" type="ORF">CYBJADRAFT_22447</name>
</gene>
<evidence type="ECO:0000313" key="1">
    <source>
        <dbReference type="EMBL" id="ODV72111.1"/>
    </source>
</evidence>
<dbReference type="RefSeq" id="XP_020069150.1">
    <property type="nucleotide sequence ID" value="XM_020217585.1"/>
</dbReference>
<dbReference type="GeneID" id="30991981"/>
<sequence>MITQQPLLDNALNRHNAHHLNHVSPVILHSPYTFTIYTLELLHPRPCEMADSASKIFSHIPRQMPLDCHIGQYRSFLPPTTSPYRGIYPTLLQYAPHYPPSTLSHVLAMAKSTKYTRNLRVITKLAQSANPCCALLYASHAYCNNHTTTQLRTLLATTPPDLFTIEQDSQPSASSSTISLIQLFPTLFKR</sequence>
<dbReference type="EMBL" id="KV453936">
    <property type="protein sequence ID" value="ODV72111.1"/>
    <property type="molecule type" value="Genomic_DNA"/>
</dbReference>
<name>A0A1E4RY34_CYBJN</name>
<reference evidence="1 2" key="1">
    <citation type="journal article" date="2016" name="Proc. Natl. Acad. Sci. U.S.A.">
        <title>Comparative genomics of biotechnologically important yeasts.</title>
        <authorList>
            <person name="Riley R."/>
            <person name="Haridas S."/>
            <person name="Wolfe K.H."/>
            <person name="Lopes M.R."/>
            <person name="Hittinger C.T."/>
            <person name="Goeker M."/>
            <person name="Salamov A.A."/>
            <person name="Wisecaver J.H."/>
            <person name="Long T.M."/>
            <person name="Calvey C.H."/>
            <person name="Aerts A.L."/>
            <person name="Barry K.W."/>
            <person name="Choi C."/>
            <person name="Clum A."/>
            <person name="Coughlan A.Y."/>
            <person name="Deshpande S."/>
            <person name="Douglass A.P."/>
            <person name="Hanson S.J."/>
            <person name="Klenk H.-P."/>
            <person name="LaButti K.M."/>
            <person name="Lapidus A."/>
            <person name="Lindquist E.A."/>
            <person name="Lipzen A.M."/>
            <person name="Meier-Kolthoff J.P."/>
            <person name="Ohm R.A."/>
            <person name="Otillar R.P."/>
            <person name="Pangilinan J.L."/>
            <person name="Peng Y."/>
            <person name="Rokas A."/>
            <person name="Rosa C.A."/>
            <person name="Scheuner C."/>
            <person name="Sibirny A.A."/>
            <person name="Slot J.C."/>
            <person name="Stielow J.B."/>
            <person name="Sun H."/>
            <person name="Kurtzman C.P."/>
            <person name="Blackwell M."/>
            <person name="Grigoriev I.V."/>
            <person name="Jeffries T.W."/>
        </authorList>
    </citation>
    <scope>NUCLEOTIDE SEQUENCE [LARGE SCALE GENOMIC DNA]</scope>
    <source>
        <strain evidence="2">ATCC 18201 / CBS 1600 / BCRC 20928 / JCM 3617 / NBRC 0987 / NRRL Y-1542</strain>
    </source>
</reference>
<accession>A0A1E4RY34</accession>
<protein>
    <submittedName>
        <fullName evidence="1">Uncharacterized protein</fullName>
    </submittedName>
</protein>
<dbReference type="Proteomes" id="UP000094389">
    <property type="component" value="Unassembled WGS sequence"/>
</dbReference>
<proteinExistence type="predicted"/>
<organism evidence="1 2">
    <name type="scientific">Cyberlindnera jadinii (strain ATCC 18201 / CBS 1600 / BCRC 20928 / JCM 3617 / NBRC 0987 / NRRL Y-1542)</name>
    <name type="common">Torula yeast</name>
    <name type="synonym">Candida utilis</name>
    <dbReference type="NCBI Taxonomy" id="983966"/>
    <lineage>
        <taxon>Eukaryota</taxon>
        <taxon>Fungi</taxon>
        <taxon>Dikarya</taxon>
        <taxon>Ascomycota</taxon>
        <taxon>Saccharomycotina</taxon>
        <taxon>Saccharomycetes</taxon>
        <taxon>Phaffomycetales</taxon>
        <taxon>Phaffomycetaceae</taxon>
        <taxon>Cyberlindnera</taxon>
    </lineage>
</organism>